<keyword evidence="3 8" id="KW-0813">Transport</keyword>
<feature type="transmembrane region" description="Helical" evidence="8">
    <location>
        <begin position="404"/>
        <end position="422"/>
    </location>
</feature>
<comment type="similarity">
    <text evidence="2 8">Belongs to the lactate permease family.</text>
</comment>
<comment type="subcellular location">
    <subcellularLocation>
        <location evidence="1 8">Cell membrane</location>
        <topology evidence="1 8">Multi-pass membrane protein</topology>
    </subcellularLocation>
</comment>
<dbReference type="PANTHER" id="PTHR30003">
    <property type="entry name" value="L-LACTATE PERMEASE"/>
    <property type="match status" value="1"/>
</dbReference>
<dbReference type="PANTHER" id="PTHR30003:SF0">
    <property type="entry name" value="GLYCOLATE PERMEASE GLCA-RELATED"/>
    <property type="match status" value="1"/>
</dbReference>
<dbReference type="RefSeq" id="WP_014659174.1">
    <property type="nucleotide sequence ID" value="NC_017735.1"/>
</dbReference>
<dbReference type="Pfam" id="PF02652">
    <property type="entry name" value="Lactate_perm"/>
    <property type="match status" value="1"/>
</dbReference>
<evidence type="ECO:0000256" key="5">
    <source>
        <dbReference type="ARBA" id="ARBA00022692"/>
    </source>
</evidence>
<dbReference type="GO" id="GO:0005886">
    <property type="term" value="C:plasma membrane"/>
    <property type="evidence" value="ECO:0007669"/>
    <property type="project" value="UniProtKB-SubCell"/>
</dbReference>
<dbReference type="AlphaFoldDB" id="I0ERU4"/>
<dbReference type="eggNOG" id="COG1620">
    <property type="taxonomic scope" value="Bacteria"/>
</dbReference>
<evidence type="ECO:0000256" key="4">
    <source>
        <dbReference type="ARBA" id="ARBA00022475"/>
    </source>
</evidence>
<feature type="transmembrane region" description="Helical" evidence="8">
    <location>
        <begin position="428"/>
        <end position="453"/>
    </location>
</feature>
<dbReference type="OrthoDB" id="9761056at2"/>
<gene>
    <name evidence="9" type="ordered locus">HCD_03235</name>
</gene>
<feature type="transmembrane region" description="Helical" evidence="8">
    <location>
        <begin position="251"/>
        <end position="269"/>
    </location>
</feature>
<feature type="transmembrane region" description="Helical" evidence="8">
    <location>
        <begin position="42"/>
        <end position="58"/>
    </location>
</feature>
<evidence type="ECO:0000256" key="8">
    <source>
        <dbReference type="RuleBase" id="RU365092"/>
    </source>
</evidence>
<evidence type="ECO:0000313" key="10">
    <source>
        <dbReference type="Proteomes" id="UP000005013"/>
    </source>
</evidence>
<sequence length="555" mass="59804">MLEFHQVYDPLGNIWLSAFVALLPILLFFLSLIVFKLKGYNAAFLSVALSAVIAVFVYKMPVSMVGSSFVYGFLYGLWPIAWIIIAAIFLYKLSVKSGYFEILKESVQSITLDHRILVILIGFCFGSFLEGAIGFGGPIAITAAILVGLGLSPLYAAGLCLIANTAPVAFGAVGIPITAMASAVGVPAILISAMAGKILFFVSLLVPFFIVFLMDGFKGIKETFPAVFVAAFSFAIAQFLSSNYLGPELPGIISALVSLVCTAIFLKFWQPKHIFRSDGKVATLTKSNYHVCKVYVAWAPFVILILTIVLWTQPSFKALFEKDGLLAYSNFYFEFSNISNKIFRSPPFVEVGQSVSIPVVFKFLLINTVGTSIFLAALISMFVLRVKVSDAVGVFNETLKEMRYPILTIGLVLSFAFVSNYSGISSTLALALTHTGAAFTFFSPLIGWVGVFLTGSDTSSNLLFGSLQQLTAQRLNIPEVLTLTANTVGGTLGKMISPQSIAIACAAVGLAGRESELFKFTVKYSLIFVVIMGIVISAIAYLAPEIVPVPPASLN</sequence>
<feature type="transmembrane region" description="Helical" evidence="8">
    <location>
        <begin position="112"/>
        <end position="133"/>
    </location>
</feature>
<evidence type="ECO:0000256" key="2">
    <source>
        <dbReference type="ARBA" id="ARBA00010100"/>
    </source>
</evidence>
<evidence type="ECO:0000256" key="7">
    <source>
        <dbReference type="ARBA" id="ARBA00023136"/>
    </source>
</evidence>
<feature type="transmembrane region" description="Helical" evidence="8">
    <location>
        <begin position="14"/>
        <end position="35"/>
    </location>
</feature>
<dbReference type="InterPro" id="IPR003804">
    <property type="entry name" value="Lactate_perm"/>
</dbReference>
<dbReference type="EMBL" id="CP003481">
    <property type="protein sequence ID" value="AFI05663.1"/>
    <property type="molecule type" value="Genomic_DNA"/>
</dbReference>
<dbReference type="HOGENOM" id="CLU_021628_0_0_7"/>
<feature type="transmembrane region" description="Helical" evidence="8">
    <location>
        <begin position="363"/>
        <end position="384"/>
    </location>
</feature>
<organism evidence="9 10">
    <name type="scientific">Helicobacter cetorum (strain ATCC BAA-540 / CCUG 52418 / MIT 99-5656)</name>
    <dbReference type="NCBI Taxonomy" id="1163745"/>
    <lineage>
        <taxon>Bacteria</taxon>
        <taxon>Pseudomonadati</taxon>
        <taxon>Campylobacterota</taxon>
        <taxon>Epsilonproteobacteria</taxon>
        <taxon>Campylobacterales</taxon>
        <taxon>Helicobacteraceae</taxon>
        <taxon>Helicobacter</taxon>
    </lineage>
</organism>
<evidence type="ECO:0000256" key="3">
    <source>
        <dbReference type="ARBA" id="ARBA00022448"/>
    </source>
</evidence>
<protein>
    <recommendedName>
        <fullName evidence="8">L-lactate permease</fullName>
    </recommendedName>
</protein>
<keyword evidence="7 8" id="KW-0472">Membrane</keyword>
<feature type="transmembrane region" description="Helical" evidence="8">
    <location>
        <begin position="224"/>
        <end position="245"/>
    </location>
</feature>
<dbReference type="GO" id="GO:0015295">
    <property type="term" value="F:solute:proton symporter activity"/>
    <property type="evidence" value="ECO:0007669"/>
    <property type="project" value="TreeGrafter"/>
</dbReference>
<keyword evidence="5 8" id="KW-0812">Transmembrane</keyword>
<reference evidence="9 10" key="1">
    <citation type="journal article" date="2013" name="PLoS ONE">
        <title>Sequence Divergence and Conservation in Genomes ofHelicobacter cetorum Strains from a Dolphin and a Whale.</title>
        <authorList>
            <person name="Kersulyte D."/>
            <person name="Rossi M."/>
            <person name="Berg D.E."/>
        </authorList>
    </citation>
    <scope>NUCLEOTIDE SEQUENCE [LARGE SCALE GENOMIC DNA]</scope>
    <source>
        <strain evidence="9 10">MIT 99-5656</strain>
    </source>
</reference>
<dbReference type="PATRIC" id="fig|1163745.3.peg.691"/>
<evidence type="ECO:0000256" key="1">
    <source>
        <dbReference type="ARBA" id="ARBA00004651"/>
    </source>
</evidence>
<evidence type="ECO:0000256" key="6">
    <source>
        <dbReference type="ARBA" id="ARBA00022989"/>
    </source>
</evidence>
<keyword evidence="4 8" id="KW-1003">Cell membrane</keyword>
<dbReference type="GO" id="GO:0015129">
    <property type="term" value="F:lactate transmembrane transporter activity"/>
    <property type="evidence" value="ECO:0007669"/>
    <property type="project" value="UniProtKB-UniRule"/>
</dbReference>
<evidence type="ECO:0000313" key="9">
    <source>
        <dbReference type="EMBL" id="AFI05663.1"/>
    </source>
</evidence>
<feature type="transmembrane region" description="Helical" evidence="8">
    <location>
        <begin position="524"/>
        <end position="543"/>
    </location>
</feature>
<proteinExistence type="inferred from homology"/>
<feature type="transmembrane region" description="Helical" evidence="8">
    <location>
        <begin position="198"/>
        <end position="217"/>
    </location>
</feature>
<name>I0ERU4_HELCM</name>
<dbReference type="Proteomes" id="UP000005013">
    <property type="component" value="Chromosome"/>
</dbReference>
<dbReference type="KEGG" id="hcm:HCD_03235"/>
<dbReference type="NCBIfam" id="TIGR00795">
    <property type="entry name" value="lctP"/>
    <property type="match status" value="1"/>
</dbReference>
<feature type="transmembrane region" description="Helical" evidence="8">
    <location>
        <begin position="70"/>
        <end position="91"/>
    </location>
</feature>
<comment type="function">
    <text evidence="8">Uptake of L-lactate across the membrane. Can also transport D-lactate and glycolate.</text>
</comment>
<feature type="transmembrane region" description="Helical" evidence="8">
    <location>
        <begin position="169"/>
        <end position="192"/>
    </location>
</feature>
<feature type="transmembrane region" description="Helical" evidence="8">
    <location>
        <begin position="139"/>
        <end position="162"/>
    </location>
</feature>
<keyword evidence="6 8" id="KW-1133">Transmembrane helix</keyword>
<keyword evidence="10" id="KW-1185">Reference proteome</keyword>
<feature type="transmembrane region" description="Helical" evidence="8">
    <location>
        <begin position="290"/>
        <end position="311"/>
    </location>
</feature>
<accession>I0ERU4</accession>
<dbReference type="STRING" id="1163745.HCD_03235"/>